<evidence type="ECO:0000313" key="9">
    <source>
        <dbReference type="Proteomes" id="UP000233440"/>
    </source>
</evidence>
<organism evidence="8 9">
    <name type="scientific">Heyndrickxia camelliae</name>
    <dbReference type="NCBI Taxonomy" id="1707093"/>
    <lineage>
        <taxon>Bacteria</taxon>
        <taxon>Bacillati</taxon>
        <taxon>Bacillota</taxon>
        <taxon>Bacilli</taxon>
        <taxon>Bacillales</taxon>
        <taxon>Bacillaceae</taxon>
        <taxon>Heyndrickxia</taxon>
    </lineage>
</organism>
<evidence type="ECO:0000259" key="7">
    <source>
        <dbReference type="Pfam" id="PF04542"/>
    </source>
</evidence>
<dbReference type="AlphaFoldDB" id="A0A2N3LJX5"/>
<dbReference type="HAMAP" id="MF_02064">
    <property type="entry name" value="Sigma70_SigI"/>
    <property type="match status" value="1"/>
</dbReference>
<dbReference type="NCBIfam" id="TIGR02895">
    <property type="entry name" value="spore_sigI"/>
    <property type="match status" value="1"/>
</dbReference>
<comment type="caution">
    <text evidence="8">The sequence shown here is derived from an EMBL/GenBank/DDBJ whole genome shotgun (WGS) entry which is preliminary data.</text>
</comment>
<dbReference type="GO" id="GO:0016987">
    <property type="term" value="F:sigma factor activity"/>
    <property type="evidence" value="ECO:0007669"/>
    <property type="project" value="UniProtKB-UniRule"/>
</dbReference>
<keyword evidence="2 6" id="KW-0805">Transcription regulation</keyword>
<comment type="subunit">
    <text evidence="6">Interacts with RsgI.</text>
</comment>
<evidence type="ECO:0000256" key="1">
    <source>
        <dbReference type="ARBA" id="ARBA00022490"/>
    </source>
</evidence>
<dbReference type="PIRSF" id="PIRSF038953">
    <property type="entry name" value="SigI"/>
    <property type="match status" value="1"/>
</dbReference>
<gene>
    <name evidence="6 8" type="primary">sigI</name>
    <name evidence="8" type="ORF">CWO92_11280</name>
</gene>
<dbReference type="InterPro" id="IPR007627">
    <property type="entry name" value="RNA_pol_sigma70_r2"/>
</dbReference>
<dbReference type="Pfam" id="PF04542">
    <property type="entry name" value="Sigma70_r2"/>
    <property type="match status" value="1"/>
</dbReference>
<keyword evidence="6" id="KW-0346">Stress response</keyword>
<accession>A0A2N3LJX5</accession>
<evidence type="ECO:0000256" key="3">
    <source>
        <dbReference type="ARBA" id="ARBA00023082"/>
    </source>
</evidence>
<comment type="subcellular location">
    <subcellularLocation>
        <location evidence="6">Cytoplasm</location>
    </subcellularLocation>
</comment>
<evidence type="ECO:0000256" key="4">
    <source>
        <dbReference type="ARBA" id="ARBA00023125"/>
    </source>
</evidence>
<comment type="activity regulation">
    <text evidence="6">Negatively regulated by the anti-sigma-I factor RsgI.</text>
</comment>
<dbReference type="Proteomes" id="UP000233440">
    <property type="component" value="Unassembled WGS sequence"/>
</dbReference>
<protein>
    <recommendedName>
        <fullName evidence="6">RNA polymerase sigma factor SigI</fullName>
    </recommendedName>
</protein>
<reference evidence="8 9" key="1">
    <citation type="submission" date="2017-11" db="EMBL/GenBank/DDBJ databases">
        <title>Bacillus camelliae sp. nov., isolated from pu'er tea.</title>
        <authorList>
            <person name="Niu L."/>
        </authorList>
    </citation>
    <scope>NUCLEOTIDE SEQUENCE [LARGE SCALE GENOMIC DNA]</scope>
    <source>
        <strain evidence="8 9">7578-1</strain>
    </source>
</reference>
<dbReference type="GO" id="GO:0005737">
    <property type="term" value="C:cytoplasm"/>
    <property type="evidence" value="ECO:0007669"/>
    <property type="project" value="UniProtKB-SubCell"/>
</dbReference>
<dbReference type="EMBL" id="PIQO01000007">
    <property type="protein sequence ID" value="PKR84942.1"/>
    <property type="molecule type" value="Genomic_DNA"/>
</dbReference>
<keyword evidence="3 6" id="KW-0731">Sigma factor</keyword>
<dbReference type="PANTHER" id="PTHR30385">
    <property type="entry name" value="SIGMA FACTOR F FLAGELLAR"/>
    <property type="match status" value="1"/>
</dbReference>
<proteinExistence type="inferred from homology"/>
<feature type="short sequence motif" description="Polymerase core binding" evidence="6">
    <location>
        <begin position="56"/>
        <end position="69"/>
    </location>
</feature>
<dbReference type="InterPro" id="IPR014244">
    <property type="entry name" value="RNA_pol_sigma-I"/>
</dbReference>
<comment type="function">
    <text evidence="6">Sigma factors are initiation factors that promote the attachment of RNA polymerase to specific initiation sites and are then released.</text>
</comment>
<evidence type="ECO:0000256" key="6">
    <source>
        <dbReference type="HAMAP-Rule" id="MF_02064"/>
    </source>
</evidence>
<keyword evidence="9" id="KW-1185">Reference proteome</keyword>
<evidence type="ECO:0000313" key="8">
    <source>
        <dbReference type="EMBL" id="PKR84942.1"/>
    </source>
</evidence>
<keyword evidence="1 6" id="KW-0963">Cytoplasm</keyword>
<name>A0A2N3LJX5_9BACI</name>
<evidence type="ECO:0000256" key="5">
    <source>
        <dbReference type="ARBA" id="ARBA00023163"/>
    </source>
</evidence>
<dbReference type="RefSeq" id="WP_101354308.1">
    <property type="nucleotide sequence ID" value="NZ_PIQO01000007.1"/>
</dbReference>
<dbReference type="GO" id="GO:0003677">
    <property type="term" value="F:DNA binding"/>
    <property type="evidence" value="ECO:0007669"/>
    <property type="project" value="UniProtKB-UniRule"/>
</dbReference>
<dbReference type="SUPFAM" id="SSF88946">
    <property type="entry name" value="Sigma2 domain of RNA polymerase sigma factors"/>
    <property type="match status" value="1"/>
</dbReference>
<dbReference type="PANTHER" id="PTHR30385:SF6">
    <property type="entry name" value="RNA POLYMERASE SIGMA FACTOR SIGI"/>
    <property type="match status" value="1"/>
</dbReference>
<comment type="similarity">
    <text evidence="6">Belongs to the sigma-70 factor family. SigI subfamily.</text>
</comment>
<dbReference type="Gene3D" id="1.10.1740.10">
    <property type="match status" value="1"/>
</dbReference>
<dbReference type="InterPro" id="IPR013325">
    <property type="entry name" value="RNA_pol_sigma_r2"/>
</dbReference>
<feature type="DNA-binding region" description="H-T-H motif" evidence="6">
    <location>
        <begin position="201"/>
        <end position="220"/>
    </location>
</feature>
<evidence type="ECO:0000256" key="2">
    <source>
        <dbReference type="ARBA" id="ARBA00023015"/>
    </source>
</evidence>
<feature type="domain" description="RNA polymerase sigma-70 region 2" evidence="7">
    <location>
        <begin position="32"/>
        <end position="101"/>
    </location>
</feature>
<dbReference type="GO" id="GO:0006352">
    <property type="term" value="P:DNA-templated transcription initiation"/>
    <property type="evidence" value="ECO:0007669"/>
    <property type="project" value="UniProtKB-UniRule"/>
</dbReference>
<keyword evidence="4 6" id="KW-0238">DNA-binding</keyword>
<keyword evidence="5 6" id="KW-0804">Transcription</keyword>
<sequence length="246" mass="28646">MLNGILKDPRKSLEEMAISIQNGDELALNELLATYKPFIKKTISTVCQHYIEESDDEFSIGLLAFYEAIKKYDFKRGSSLLAFAKVIIQRKIIDYIRSNSKYKNLSTPFDINDYAPNSTIELMENNLSISVYYLKQDEKNRREEITRFQELLSSYKLSFDDLIKHSPKHEDARRNAFQVANVIAKDKDILEQLTANKKIPMKKLEKKVNVSRKTLEINRKYIIAVSLILAGDFLYLKEYIKGRIEE</sequence>
<dbReference type="OrthoDB" id="3190733at2"/>